<gene>
    <name evidence="2" type="ORF">Pla123a_35240</name>
</gene>
<comment type="caution">
    <text evidence="2">The sequence shown here is derived from an EMBL/GenBank/DDBJ whole genome shotgun (WGS) entry which is preliminary data.</text>
</comment>
<evidence type="ECO:0000259" key="1">
    <source>
        <dbReference type="Pfam" id="PF13470"/>
    </source>
</evidence>
<protein>
    <recommendedName>
        <fullName evidence="1">PIN domain-containing protein</fullName>
    </recommendedName>
</protein>
<evidence type="ECO:0000313" key="3">
    <source>
        <dbReference type="Proteomes" id="UP000318478"/>
    </source>
</evidence>
<dbReference type="Proteomes" id="UP000318478">
    <property type="component" value="Unassembled WGS sequence"/>
</dbReference>
<dbReference type="OrthoDB" id="285482at2"/>
<accession>A0A5C5YD55</accession>
<proteinExistence type="predicted"/>
<dbReference type="NCBIfam" id="TIGR00305">
    <property type="entry name" value="putative toxin-antitoxin system toxin component, PIN family"/>
    <property type="match status" value="1"/>
</dbReference>
<reference evidence="2 3" key="1">
    <citation type="submission" date="2019-02" db="EMBL/GenBank/DDBJ databases">
        <title>Deep-cultivation of Planctomycetes and their phenomic and genomic characterization uncovers novel biology.</title>
        <authorList>
            <person name="Wiegand S."/>
            <person name="Jogler M."/>
            <person name="Boedeker C."/>
            <person name="Pinto D."/>
            <person name="Vollmers J."/>
            <person name="Rivas-Marin E."/>
            <person name="Kohn T."/>
            <person name="Peeters S.H."/>
            <person name="Heuer A."/>
            <person name="Rast P."/>
            <person name="Oberbeckmann S."/>
            <person name="Bunk B."/>
            <person name="Jeske O."/>
            <person name="Meyerdierks A."/>
            <person name="Storesund J.E."/>
            <person name="Kallscheuer N."/>
            <person name="Luecker S."/>
            <person name="Lage O.M."/>
            <person name="Pohl T."/>
            <person name="Merkel B.J."/>
            <person name="Hornburger P."/>
            <person name="Mueller R.-W."/>
            <person name="Bruemmer F."/>
            <person name="Labrenz M."/>
            <person name="Spormann A.M."/>
            <person name="Op Den Camp H."/>
            <person name="Overmann J."/>
            <person name="Amann R."/>
            <person name="Jetten M.S.M."/>
            <person name="Mascher T."/>
            <person name="Medema M.H."/>
            <person name="Devos D.P."/>
            <person name="Kaster A.-K."/>
            <person name="Ovreas L."/>
            <person name="Rohde M."/>
            <person name="Galperin M.Y."/>
            <person name="Jogler C."/>
        </authorList>
    </citation>
    <scope>NUCLEOTIDE SEQUENCE [LARGE SCALE GENOMIC DNA]</scope>
    <source>
        <strain evidence="2 3">Pla123a</strain>
    </source>
</reference>
<sequence length="155" mass="16956">MSAPRVVFDCNVYFQALIGPTGPAGSCLDAGGEGTVSLYISQYILNELRDVCLRPKIAHKFGITVQRLDYFCDGVRRCATFLPEPLEVFLLQRDPKDEHYINLAIAASASLVVSRDRDLLALADPWDPVGQAFQASYPTIEVVTPVELLARLAAG</sequence>
<dbReference type="InterPro" id="IPR029060">
    <property type="entry name" value="PIN-like_dom_sf"/>
</dbReference>
<dbReference type="Pfam" id="PF13470">
    <property type="entry name" value="PIN_3"/>
    <property type="match status" value="1"/>
</dbReference>
<dbReference type="PANTHER" id="PTHR34610">
    <property type="entry name" value="SSL7007 PROTEIN"/>
    <property type="match status" value="1"/>
</dbReference>
<dbReference type="InterPro" id="IPR002716">
    <property type="entry name" value="PIN_dom"/>
</dbReference>
<dbReference type="InterPro" id="IPR002850">
    <property type="entry name" value="PIN_toxin-like"/>
</dbReference>
<dbReference type="AlphaFoldDB" id="A0A5C5YD55"/>
<organism evidence="2 3">
    <name type="scientific">Posidoniimonas polymericola</name>
    <dbReference type="NCBI Taxonomy" id="2528002"/>
    <lineage>
        <taxon>Bacteria</taxon>
        <taxon>Pseudomonadati</taxon>
        <taxon>Planctomycetota</taxon>
        <taxon>Planctomycetia</taxon>
        <taxon>Pirellulales</taxon>
        <taxon>Lacipirellulaceae</taxon>
        <taxon>Posidoniimonas</taxon>
    </lineage>
</organism>
<keyword evidence="3" id="KW-1185">Reference proteome</keyword>
<dbReference type="SUPFAM" id="SSF88723">
    <property type="entry name" value="PIN domain-like"/>
    <property type="match status" value="1"/>
</dbReference>
<dbReference type="EMBL" id="SJPO01000009">
    <property type="protein sequence ID" value="TWT73636.1"/>
    <property type="molecule type" value="Genomic_DNA"/>
</dbReference>
<dbReference type="RefSeq" id="WP_146589316.1">
    <property type="nucleotide sequence ID" value="NZ_SJPO01000009.1"/>
</dbReference>
<evidence type="ECO:0000313" key="2">
    <source>
        <dbReference type="EMBL" id="TWT73636.1"/>
    </source>
</evidence>
<name>A0A5C5YD55_9BACT</name>
<feature type="domain" description="PIN" evidence="1">
    <location>
        <begin position="5"/>
        <end position="118"/>
    </location>
</feature>
<dbReference type="PANTHER" id="PTHR34610:SF3">
    <property type="entry name" value="SSL7007 PROTEIN"/>
    <property type="match status" value="1"/>
</dbReference>